<evidence type="ECO:0000259" key="6">
    <source>
        <dbReference type="Pfam" id="PF00294"/>
    </source>
</evidence>
<keyword evidence="5" id="KW-0067">ATP-binding</keyword>
<keyword evidence="8" id="KW-1185">Reference proteome</keyword>
<comment type="similarity">
    <text evidence="1">Belongs to the carbohydrate kinase PfkB family.</text>
</comment>
<dbReference type="InterPro" id="IPR029056">
    <property type="entry name" value="Ribokinase-like"/>
</dbReference>
<dbReference type="PANTHER" id="PTHR43085">
    <property type="entry name" value="HEXOKINASE FAMILY MEMBER"/>
    <property type="match status" value="1"/>
</dbReference>
<evidence type="ECO:0000256" key="4">
    <source>
        <dbReference type="ARBA" id="ARBA00022777"/>
    </source>
</evidence>
<dbReference type="Proteomes" id="UP001500751">
    <property type="component" value="Unassembled WGS sequence"/>
</dbReference>
<dbReference type="Gene3D" id="3.40.1190.20">
    <property type="match status" value="1"/>
</dbReference>
<evidence type="ECO:0000256" key="5">
    <source>
        <dbReference type="ARBA" id="ARBA00022840"/>
    </source>
</evidence>
<dbReference type="CDD" id="cd01166">
    <property type="entry name" value="KdgK"/>
    <property type="match status" value="1"/>
</dbReference>
<evidence type="ECO:0000256" key="3">
    <source>
        <dbReference type="ARBA" id="ARBA00022741"/>
    </source>
</evidence>
<dbReference type="InterPro" id="IPR011611">
    <property type="entry name" value="PfkB_dom"/>
</dbReference>
<protein>
    <submittedName>
        <fullName evidence="7">Sugar kinase</fullName>
    </submittedName>
</protein>
<evidence type="ECO:0000313" key="8">
    <source>
        <dbReference type="Proteomes" id="UP001500751"/>
    </source>
</evidence>
<evidence type="ECO:0000256" key="1">
    <source>
        <dbReference type="ARBA" id="ARBA00010688"/>
    </source>
</evidence>
<proteinExistence type="inferred from homology"/>
<dbReference type="EMBL" id="BAAAQN010000005">
    <property type="protein sequence ID" value="GAA2018472.1"/>
    <property type="molecule type" value="Genomic_DNA"/>
</dbReference>
<dbReference type="InterPro" id="IPR050306">
    <property type="entry name" value="PfkB_Carbo_kinase"/>
</dbReference>
<comment type="caution">
    <text evidence="7">The sequence shown here is derived from an EMBL/GenBank/DDBJ whole genome shotgun (WGS) entry which is preliminary data.</text>
</comment>
<keyword evidence="2" id="KW-0808">Transferase</keyword>
<keyword evidence="4 7" id="KW-0418">Kinase</keyword>
<dbReference type="PROSITE" id="PS00584">
    <property type="entry name" value="PFKB_KINASES_2"/>
    <property type="match status" value="1"/>
</dbReference>
<name>A0ABN2TSY1_9ACTN</name>
<keyword evidence="3" id="KW-0547">Nucleotide-binding</keyword>
<dbReference type="RefSeq" id="WP_344664606.1">
    <property type="nucleotide sequence ID" value="NZ_BAAAQN010000005.1"/>
</dbReference>
<sequence length="314" mass="32571">MRGLGLVTIGQTMAVIRSRTERPLEHGARLGLSFAGAETNVAIGMRRLGIPATWIGHLGPDALADMIRRELRAEGVQARVRVDPDRPTGLILSEQRTSGTTRIWYYRKDAAGVGLSAADVDGTLVAAASLLHVTGILLCLGPGPAEAVTHAVELARAAGVPVSVDLNYRSALATPEEFAQLARPLIAAADIVFATADEAALLTGLQDPADMAKALHAAGPPTVVIKSGADGSLLSCPDGRFRRDAIAVRVVDTVGAGDAFAAGFLAAFLAGHDAEQQIDQAVRVAGFSVASDGDWEGLPSAAELVLHSGKDVLR</sequence>
<dbReference type="SUPFAM" id="SSF53613">
    <property type="entry name" value="Ribokinase-like"/>
    <property type="match status" value="1"/>
</dbReference>
<evidence type="ECO:0000313" key="7">
    <source>
        <dbReference type="EMBL" id="GAA2018472.1"/>
    </source>
</evidence>
<dbReference type="PANTHER" id="PTHR43085:SF1">
    <property type="entry name" value="PSEUDOURIDINE KINASE-RELATED"/>
    <property type="match status" value="1"/>
</dbReference>
<reference evidence="7 8" key="1">
    <citation type="journal article" date="2019" name="Int. J. Syst. Evol. Microbiol.">
        <title>The Global Catalogue of Microorganisms (GCM) 10K type strain sequencing project: providing services to taxonomists for standard genome sequencing and annotation.</title>
        <authorList>
            <consortium name="The Broad Institute Genomics Platform"/>
            <consortium name="The Broad Institute Genome Sequencing Center for Infectious Disease"/>
            <person name="Wu L."/>
            <person name="Ma J."/>
        </authorList>
    </citation>
    <scope>NUCLEOTIDE SEQUENCE [LARGE SCALE GENOMIC DNA]</scope>
    <source>
        <strain evidence="7 8">JCM 16014</strain>
    </source>
</reference>
<accession>A0ABN2TSY1</accession>
<dbReference type="GO" id="GO:0016301">
    <property type="term" value="F:kinase activity"/>
    <property type="evidence" value="ECO:0007669"/>
    <property type="project" value="UniProtKB-KW"/>
</dbReference>
<dbReference type="Pfam" id="PF00294">
    <property type="entry name" value="PfkB"/>
    <property type="match status" value="1"/>
</dbReference>
<evidence type="ECO:0000256" key="2">
    <source>
        <dbReference type="ARBA" id="ARBA00022679"/>
    </source>
</evidence>
<gene>
    <name evidence="7" type="ORF">GCM10009839_13340</name>
</gene>
<dbReference type="InterPro" id="IPR002173">
    <property type="entry name" value="Carboh/pur_kinase_PfkB_CS"/>
</dbReference>
<organism evidence="7 8">
    <name type="scientific">Catenulispora yoronensis</name>
    <dbReference type="NCBI Taxonomy" id="450799"/>
    <lineage>
        <taxon>Bacteria</taxon>
        <taxon>Bacillati</taxon>
        <taxon>Actinomycetota</taxon>
        <taxon>Actinomycetes</taxon>
        <taxon>Catenulisporales</taxon>
        <taxon>Catenulisporaceae</taxon>
        <taxon>Catenulispora</taxon>
    </lineage>
</organism>
<feature type="domain" description="Carbohydrate kinase PfkB" evidence="6">
    <location>
        <begin position="6"/>
        <end position="299"/>
    </location>
</feature>